<keyword evidence="3 5" id="KW-0378">Hydrolase</keyword>
<proteinExistence type="inferred from homology"/>
<gene>
    <name evidence="8" type="ORF">Cylst_1158</name>
</gene>
<dbReference type="AlphaFoldDB" id="K9WUJ6"/>
<dbReference type="EMBL" id="CP003642">
    <property type="protein sequence ID" value="AFZ23461.1"/>
    <property type="molecule type" value="Genomic_DNA"/>
</dbReference>
<dbReference type="InterPro" id="IPR036852">
    <property type="entry name" value="Peptidase_S8/S53_dom_sf"/>
</dbReference>
<dbReference type="STRING" id="56107.Cylst_1158"/>
<dbReference type="Gene3D" id="3.40.50.200">
    <property type="entry name" value="Peptidase S8/S53 domain"/>
    <property type="match status" value="1"/>
</dbReference>
<dbReference type="InterPro" id="IPR023830">
    <property type="entry name" value="Peptidase_S8A_PatG"/>
</dbReference>
<dbReference type="eggNOG" id="COG1404">
    <property type="taxonomic scope" value="Bacteria"/>
</dbReference>
<accession>K9WUJ6</accession>
<dbReference type="NCBIfam" id="TIGR03895">
    <property type="entry name" value="protease_PatA"/>
    <property type="match status" value="1"/>
</dbReference>
<dbReference type="GO" id="GO:0004252">
    <property type="term" value="F:serine-type endopeptidase activity"/>
    <property type="evidence" value="ECO:0007669"/>
    <property type="project" value="UniProtKB-UniRule"/>
</dbReference>
<dbReference type="InterPro" id="IPR050131">
    <property type="entry name" value="Peptidase_S8_subtilisin-like"/>
</dbReference>
<name>K9WUJ6_9NOST</name>
<organism evidence="8 9">
    <name type="scientific">Cylindrospermum stagnale PCC 7417</name>
    <dbReference type="NCBI Taxonomy" id="56107"/>
    <lineage>
        <taxon>Bacteria</taxon>
        <taxon>Bacillati</taxon>
        <taxon>Cyanobacteriota</taxon>
        <taxon>Cyanophyceae</taxon>
        <taxon>Nostocales</taxon>
        <taxon>Nostocaceae</taxon>
        <taxon>Cylindrospermum</taxon>
    </lineage>
</organism>
<evidence type="ECO:0000313" key="8">
    <source>
        <dbReference type="EMBL" id="AFZ23461.1"/>
    </source>
</evidence>
<keyword evidence="4 5" id="KW-0720">Serine protease</keyword>
<feature type="active site" description="Charge relay system" evidence="5">
    <location>
        <position position="77"/>
    </location>
</feature>
<feature type="domain" description="PatG C-terminal" evidence="7">
    <location>
        <begin position="529"/>
        <end position="642"/>
    </location>
</feature>
<protein>
    <submittedName>
        <fullName evidence="8">Cyanobactin maturation protease, PatA/PatG family</fullName>
    </submittedName>
</protein>
<feature type="domain" description="Peptidase S8/S53" evidence="6">
    <location>
        <begin position="37"/>
        <end position="281"/>
    </location>
</feature>
<dbReference type="Pfam" id="PF18065">
    <property type="entry name" value="PatG_C"/>
    <property type="match status" value="1"/>
</dbReference>
<dbReference type="PRINTS" id="PR00723">
    <property type="entry name" value="SUBTILISIN"/>
</dbReference>
<feature type="active site" description="Charge relay system" evidence="5">
    <location>
        <position position="43"/>
    </location>
</feature>
<dbReference type="Pfam" id="PF00082">
    <property type="entry name" value="Peptidase_S8"/>
    <property type="match status" value="1"/>
</dbReference>
<dbReference type="PANTHER" id="PTHR43806">
    <property type="entry name" value="PEPTIDASE S8"/>
    <property type="match status" value="1"/>
</dbReference>
<evidence type="ECO:0000256" key="2">
    <source>
        <dbReference type="ARBA" id="ARBA00022670"/>
    </source>
</evidence>
<dbReference type="OrthoDB" id="9762689at2"/>
<comment type="similarity">
    <text evidence="1 5">Belongs to the peptidase S8 family.</text>
</comment>
<dbReference type="InterPro" id="IPR040636">
    <property type="entry name" value="PatG_C"/>
</dbReference>
<dbReference type="Proteomes" id="UP000010475">
    <property type="component" value="Chromosome"/>
</dbReference>
<dbReference type="HOGENOM" id="CLU_011630_0_0_3"/>
<dbReference type="InterPro" id="IPR034056">
    <property type="entry name" value="Pep_S8_PatG/PatA-like"/>
</dbReference>
<keyword evidence="2 5" id="KW-0645">Protease</keyword>
<dbReference type="CDD" id="cd07476">
    <property type="entry name" value="Peptidases_S8_thiazoline_oxidase_subtilisin-like_protease"/>
    <property type="match status" value="1"/>
</dbReference>
<evidence type="ECO:0000256" key="5">
    <source>
        <dbReference type="PROSITE-ProRule" id="PRU01240"/>
    </source>
</evidence>
<evidence type="ECO:0000259" key="7">
    <source>
        <dbReference type="Pfam" id="PF18065"/>
    </source>
</evidence>
<evidence type="ECO:0000313" key="9">
    <source>
        <dbReference type="Proteomes" id="UP000010475"/>
    </source>
</evidence>
<dbReference type="KEGG" id="csg:Cylst_1158"/>
<dbReference type="PATRIC" id="fig|56107.3.peg.1304"/>
<keyword evidence="9" id="KW-1185">Reference proteome</keyword>
<feature type="active site" description="Charge relay system" evidence="5">
    <location>
        <position position="241"/>
    </location>
</feature>
<dbReference type="SUPFAM" id="SSF52743">
    <property type="entry name" value="Subtilisin-like"/>
    <property type="match status" value="1"/>
</dbReference>
<reference evidence="8 9" key="1">
    <citation type="submission" date="2012-06" db="EMBL/GenBank/DDBJ databases">
        <title>Finished chromosome of genome of Cylindrospermum stagnale PCC 7417.</title>
        <authorList>
            <consortium name="US DOE Joint Genome Institute"/>
            <person name="Gugger M."/>
            <person name="Coursin T."/>
            <person name="Rippka R."/>
            <person name="Tandeau De Marsac N."/>
            <person name="Huntemann M."/>
            <person name="Wei C.-L."/>
            <person name="Han J."/>
            <person name="Detter J.C."/>
            <person name="Han C."/>
            <person name="Tapia R."/>
            <person name="Chen A."/>
            <person name="Kyrpides N."/>
            <person name="Mavromatis K."/>
            <person name="Markowitz V."/>
            <person name="Szeto E."/>
            <person name="Ivanova N."/>
            <person name="Pagani I."/>
            <person name="Pati A."/>
            <person name="Goodwin L."/>
            <person name="Nordberg H.P."/>
            <person name="Cantor M.N."/>
            <person name="Hua S.X."/>
            <person name="Woyke T."/>
            <person name="Kerfeld C.A."/>
        </authorList>
    </citation>
    <scope>NUCLEOTIDE SEQUENCE [LARGE SCALE GENOMIC DNA]</scope>
    <source>
        <strain evidence="8 9">PCC 7417</strain>
    </source>
</reference>
<evidence type="ECO:0000256" key="4">
    <source>
        <dbReference type="ARBA" id="ARBA00022825"/>
    </source>
</evidence>
<sequence>MGYGVSQITAEVAGFSDITALPGLQSLWAESLGNPRICVAVLDGLVDQSHPCFDGAQFTRLPTLVSGVADQGTASQHGTHVTSVIFGQHGSPIRGIAPGCRGLIVPVFTNGSQGGVTPCSQIDLARAITQAVEQGANVINISGGQLAASSESDKLLANAVRLCADNNVLIVAAAGNDGCDCLHVPAALESVLAVGAMDFSGNPIGFSNWGEVYRSQGILAPGENILGAIPGGGTATRSGTSFATPIVSGLVALLLSIQLQRGQKPDPHAIRDAILKTALPCNLQKSLDSRRCLVGSLNIAGVEALIKKEGIQQMSNQEEVMIQPSEVNNIEQEVINQLTEPVMQIPNLQESSYSIPMMNLQPASANVVPSSVAPSECTTCAENANSENAKKTPAIQIVYALGTLGIDYSTEARRDSFIQAIPPGSSLSDYLDQNPYEAQSLIWTLSLDATPIYAIFPMGAYATFGYDRLRQILAEGDSVERISVPGRITGSIKLMSGQTVPVLVPELRGIYSWTIPALMDSLVAAYPAQTRENLTAKVREYLERIYYEYRNLGVTPQERALNFSATNAFQVTQVLASAVDSQLGLNSIGVTKSPICRAGSDCYDVTLQFFNLEDSRRSGKVYRFTVDVSEVIPVTIGSVRSWSVSS</sequence>
<dbReference type="PROSITE" id="PS00138">
    <property type="entry name" value="SUBTILASE_SER"/>
    <property type="match status" value="1"/>
</dbReference>
<dbReference type="GO" id="GO:0006508">
    <property type="term" value="P:proteolysis"/>
    <property type="evidence" value="ECO:0007669"/>
    <property type="project" value="UniProtKB-KW"/>
</dbReference>
<dbReference type="PROSITE" id="PS51892">
    <property type="entry name" value="SUBTILASE"/>
    <property type="match status" value="1"/>
</dbReference>
<evidence type="ECO:0000259" key="6">
    <source>
        <dbReference type="Pfam" id="PF00082"/>
    </source>
</evidence>
<dbReference type="InterPro" id="IPR023828">
    <property type="entry name" value="Peptidase_S8_Ser-AS"/>
</dbReference>
<evidence type="ECO:0000256" key="1">
    <source>
        <dbReference type="ARBA" id="ARBA00011073"/>
    </source>
</evidence>
<dbReference type="InterPro" id="IPR015500">
    <property type="entry name" value="Peptidase_S8_subtilisin-rel"/>
</dbReference>
<dbReference type="PANTHER" id="PTHR43806:SF11">
    <property type="entry name" value="CEREVISIN-RELATED"/>
    <property type="match status" value="1"/>
</dbReference>
<evidence type="ECO:0000256" key="3">
    <source>
        <dbReference type="ARBA" id="ARBA00022801"/>
    </source>
</evidence>
<dbReference type="InterPro" id="IPR000209">
    <property type="entry name" value="Peptidase_S8/S53_dom"/>
</dbReference>